<dbReference type="VEuPathDB" id="FungiDB:PADG_11564"/>
<name>A0A1D2JC24_PARBR</name>
<reference evidence="1 2" key="1">
    <citation type="submission" date="2016-06" db="EMBL/GenBank/DDBJ databases">
        <authorList>
            <person name="Kjaerup R.B."/>
            <person name="Dalgaard T.S."/>
            <person name="Juul-Madsen H.R."/>
        </authorList>
    </citation>
    <scope>NUCLEOTIDE SEQUENCE [LARGE SCALE GENOMIC DNA]</scope>
    <source>
        <strain evidence="1 2">Pb300</strain>
    </source>
</reference>
<evidence type="ECO:0000313" key="2">
    <source>
        <dbReference type="Proteomes" id="UP000242814"/>
    </source>
</evidence>
<dbReference type="AlphaFoldDB" id="A0A1D2JC24"/>
<dbReference type="Proteomes" id="UP000242814">
    <property type="component" value="Unassembled WGS sequence"/>
</dbReference>
<evidence type="ECO:0000313" key="1">
    <source>
        <dbReference type="EMBL" id="ODH26060.1"/>
    </source>
</evidence>
<comment type="caution">
    <text evidence="1">The sequence shown here is derived from an EMBL/GenBank/DDBJ whole genome shotgun (WGS) entry which is preliminary data.</text>
</comment>
<proteinExistence type="predicted"/>
<protein>
    <submittedName>
        <fullName evidence="1">Uncharacterized protein</fullName>
    </submittedName>
</protein>
<accession>A0A1D2JC24</accession>
<gene>
    <name evidence="1" type="ORF">ACO22_04839</name>
</gene>
<sequence length="184" mass="21421">MGCNVSICDFPNYKPSSRSNETSSTRFVFTGSHTSRQPWNEEMHFDLDHYRWKLIKEPGWRKDLEAIMIKAQPTLEDVDLFRRFDLLWDFQKQIEQLPKVTNNRSEKSCATTRIRNGKEYHVVTEQSGFETRTDGHLRVNGGEINEESSAILETKVSIRFAASTMDSRKSANGWQHGYKLNRTN</sequence>
<dbReference type="VEuPathDB" id="FungiDB:PABG_00791"/>
<organism evidence="1 2">
    <name type="scientific">Paracoccidioides brasiliensis</name>
    <dbReference type="NCBI Taxonomy" id="121759"/>
    <lineage>
        <taxon>Eukaryota</taxon>
        <taxon>Fungi</taxon>
        <taxon>Dikarya</taxon>
        <taxon>Ascomycota</taxon>
        <taxon>Pezizomycotina</taxon>
        <taxon>Eurotiomycetes</taxon>
        <taxon>Eurotiomycetidae</taxon>
        <taxon>Onygenales</taxon>
        <taxon>Ajellomycetaceae</taxon>
        <taxon>Paracoccidioides</taxon>
    </lineage>
</organism>
<dbReference type="EMBL" id="LZYO01000203">
    <property type="protein sequence ID" value="ODH26060.1"/>
    <property type="molecule type" value="Genomic_DNA"/>
</dbReference>